<reference evidence="3" key="1">
    <citation type="submission" date="2022-06" db="EMBL/GenBank/DDBJ databases">
        <title>Novel species in genus nocardia.</title>
        <authorList>
            <person name="Li F."/>
        </authorList>
    </citation>
    <scope>NUCLEOTIDE SEQUENCE</scope>
    <source>
        <strain evidence="3">CDC141</strain>
    </source>
</reference>
<gene>
    <name evidence="3" type="ORF">NDR86_23860</name>
</gene>
<protein>
    <submittedName>
        <fullName evidence="3">Helix-turn-helix domain-containing protein</fullName>
    </submittedName>
</protein>
<evidence type="ECO:0000313" key="3">
    <source>
        <dbReference type="EMBL" id="MCM6776526.1"/>
    </source>
</evidence>
<comment type="caution">
    <text evidence="3">The sequence shown here is derived from an EMBL/GenBank/DDBJ whole genome shotgun (WGS) entry which is preliminary data.</text>
</comment>
<sequence>MERREMAVEDNGVDPRLAAARRLATELRRVKDAADLSYSALQSRIPYSKSSLQRYVQGNLLPPRDAVQAIAQACDADPAPLLRLWDEAVEHSDSTAAPPGDVPEGEPVDRAAPGAGTATHRSRRWWIVAALTVPVVVAGALLASADRSAPGKSSGLRDPMSVMAFTDILYTTDTAHSGVFEATRSWHGDGPYDGGMHGTVRLRRPHALCATAHAWFDGREQTLGTACEPNVEVPVSVSFTQVERAYFRVCLAEGGVGTPQYCTGWR</sequence>
<name>A0A9X2EA65_9NOCA</name>
<keyword evidence="2" id="KW-0812">Transmembrane</keyword>
<keyword evidence="4" id="KW-1185">Reference proteome</keyword>
<accession>A0A9X2EA65</accession>
<dbReference type="Gene3D" id="1.10.260.40">
    <property type="entry name" value="lambda repressor-like DNA-binding domains"/>
    <property type="match status" value="1"/>
</dbReference>
<evidence type="ECO:0000256" key="2">
    <source>
        <dbReference type="SAM" id="Phobius"/>
    </source>
</evidence>
<evidence type="ECO:0000313" key="4">
    <source>
        <dbReference type="Proteomes" id="UP001139157"/>
    </source>
</evidence>
<dbReference type="Pfam" id="PF13560">
    <property type="entry name" value="HTH_31"/>
    <property type="match status" value="1"/>
</dbReference>
<evidence type="ECO:0000256" key="1">
    <source>
        <dbReference type="SAM" id="MobiDB-lite"/>
    </source>
</evidence>
<dbReference type="SUPFAM" id="SSF47413">
    <property type="entry name" value="lambda repressor-like DNA-binding domains"/>
    <property type="match status" value="1"/>
</dbReference>
<keyword evidence="2" id="KW-0472">Membrane</keyword>
<dbReference type="InterPro" id="IPR010982">
    <property type="entry name" value="Lambda_DNA-bd_dom_sf"/>
</dbReference>
<dbReference type="EMBL" id="JAMRXG010000010">
    <property type="protein sequence ID" value="MCM6776526.1"/>
    <property type="molecule type" value="Genomic_DNA"/>
</dbReference>
<organism evidence="3 4">
    <name type="scientific">Nocardia pulmonis</name>
    <dbReference type="NCBI Taxonomy" id="2951408"/>
    <lineage>
        <taxon>Bacteria</taxon>
        <taxon>Bacillati</taxon>
        <taxon>Actinomycetota</taxon>
        <taxon>Actinomycetes</taxon>
        <taxon>Mycobacteriales</taxon>
        <taxon>Nocardiaceae</taxon>
        <taxon>Nocardia</taxon>
    </lineage>
</organism>
<dbReference type="GO" id="GO:0003677">
    <property type="term" value="F:DNA binding"/>
    <property type="evidence" value="ECO:0007669"/>
    <property type="project" value="InterPro"/>
</dbReference>
<keyword evidence="2" id="KW-1133">Transmembrane helix</keyword>
<feature type="region of interest" description="Disordered" evidence="1">
    <location>
        <begin position="90"/>
        <end position="116"/>
    </location>
</feature>
<feature type="transmembrane region" description="Helical" evidence="2">
    <location>
        <begin position="125"/>
        <end position="145"/>
    </location>
</feature>
<dbReference type="Proteomes" id="UP001139157">
    <property type="component" value="Unassembled WGS sequence"/>
</dbReference>
<proteinExistence type="predicted"/>
<dbReference type="AlphaFoldDB" id="A0A9X2EA65"/>